<sequence length="153" mass="16846">MPSSPTPLSILVGSQPLLKPVISLASWTLVMEAWMYAHRIPAISKYNVDTSPESTKEDMNARIPRRLQWPADNYNHLMEQPTQFYAVALALNALGRNDQTTVVLAWTYVGLRIVHSVVQSVANPVGIRFLIFASSSLTLLGLTGKAAMALLQL</sequence>
<evidence type="ECO:0000313" key="6">
    <source>
        <dbReference type="Proteomes" id="UP001138500"/>
    </source>
</evidence>
<reference evidence="5 6" key="2">
    <citation type="journal article" date="2021" name="Curr. Genet.">
        <title>Genetic response to nitrogen starvation in the aggressive Eucalyptus foliar pathogen Teratosphaeria destructans.</title>
        <authorList>
            <person name="Havenga M."/>
            <person name="Wingfield B.D."/>
            <person name="Wingfield M.J."/>
            <person name="Dreyer L.L."/>
            <person name="Roets F."/>
            <person name="Aylward J."/>
        </authorList>
    </citation>
    <scope>NUCLEOTIDE SEQUENCE [LARGE SCALE GENOMIC DNA]</scope>
    <source>
        <strain evidence="5">CMW44962</strain>
    </source>
</reference>
<gene>
    <name evidence="5" type="ORF">Tdes44962_MAKER02517</name>
</gene>
<protein>
    <submittedName>
        <fullName evidence="5">MAPEG family</fullName>
    </submittedName>
</protein>
<dbReference type="InterPro" id="IPR001129">
    <property type="entry name" value="Membr-assoc_MAPEG"/>
</dbReference>
<dbReference type="GO" id="GO:0016020">
    <property type="term" value="C:membrane"/>
    <property type="evidence" value="ECO:0007669"/>
    <property type="project" value="UniProtKB-SubCell"/>
</dbReference>
<dbReference type="EMBL" id="RIBY02001778">
    <property type="protein sequence ID" value="KAH9828155.1"/>
    <property type="molecule type" value="Genomic_DNA"/>
</dbReference>
<dbReference type="Pfam" id="PF01124">
    <property type="entry name" value="MAPEG"/>
    <property type="match status" value="1"/>
</dbReference>
<reference evidence="5 6" key="1">
    <citation type="journal article" date="2018" name="IMA Fungus">
        <title>IMA Genome-F 10: Nine draft genome sequences of Claviceps purpurea s.lat., including C. arundinis, C. humidiphila, and C. cf. spartinae, pseudomolecules for the pitch canker pathogen Fusarium circinatum, draft genome of Davidsoniella eucalypti, Grosmannia galeiformis, Quambalaria eucalypti, and Teratosphaeria destructans.</title>
        <authorList>
            <person name="Wingfield B.D."/>
            <person name="Liu M."/>
            <person name="Nguyen H.D."/>
            <person name="Lane F.A."/>
            <person name="Morgan S.W."/>
            <person name="De Vos L."/>
            <person name="Wilken P.M."/>
            <person name="Duong T.A."/>
            <person name="Aylward J."/>
            <person name="Coetzee M.P."/>
            <person name="Dadej K."/>
            <person name="De Beer Z.W."/>
            <person name="Findlay W."/>
            <person name="Havenga M."/>
            <person name="Kolarik M."/>
            <person name="Menzies J.G."/>
            <person name="Naidoo K."/>
            <person name="Pochopski O."/>
            <person name="Shoukouhi P."/>
            <person name="Santana Q.C."/>
            <person name="Seifert K.A."/>
            <person name="Soal N."/>
            <person name="Steenkamp E.T."/>
            <person name="Tatham C.T."/>
            <person name="van der Nest M.A."/>
            <person name="Wingfield M.J."/>
        </authorList>
    </citation>
    <scope>NUCLEOTIDE SEQUENCE [LARGE SCALE GENOMIC DNA]</scope>
    <source>
        <strain evidence="5">CMW44962</strain>
    </source>
</reference>
<dbReference type="SUPFAM" id="SSF161084">
    <property type="entry name" value="MAPEG domain-like"/>
    <property type="match status" value="1"/>
</dbReference>
<dbReference type="Gene3D" id="1.20.120.550">
    <property type="entry name" value="Membrane associated eicosanoid/glutathione metabolism-like domain"/>
    <property type="match status" value="1"/>
</dbReference>
<evidence type="ECO:0000256" key="4">
    <source>
        <dbReference type="ARBA" id="ARBA00023136"/>
    </source>
</evidence>
<comment type="caution">
    <text evidence="5">The sequence shown here is derived from an EMBL/GenBank/DDBJ whole genome shotgun (WGS) entry which is preliminary data.</text>
</comment>
<keyword evidence="4" id="KW-0472">Membrane</keyword>
<evidence type="ECO:0000256" key="2">
    <source>
        <dbReference type="ARBA" id="ARBA00022692"/>
    </source>
</evidence>
<accession>A0A9W7ST26</accession>
<evidence type="ECO:0000313" key="5">
    <source>
        <dbReference type="EMBL" id="KAH9828155.1"/>
    </source>
</evidence>
<proteinExistence type="predicted"/>
<name>A0A9W7ST26_9PEZI</name>
<dbReference type="InterPro" id="IPR023352">
    <property type="entry name" value="MAPEG-like_dom_sf"/>
</dbReference>
<organism evidence="5 6">
    <name type="scientific">Teratosphaeria destructans</name>
    <dbReference type="NCBI Taxonomy" id="418781"/>
    <lineage>
        <taxon>Eukaryota</taxon>
        <taxon>Fungi</taxon>
        <taxon>Dikarya</taxon>
        <taxon>Ascomycota</taxon>
        <taxon>Pezizomycotina</taxon>
        <taxon>Dothideomycetes</taxon>
        <taxon>Dothideomycetidae</taxon>
        <taxon>Mycosphaerellales</taxon>
        <taxon>Teratosphaeriaceae</taxon>
        <taxon>Teratosphaeria</taxon>
    </lineage>
</organism>
<dbReference type="Proteomes" id="UP001138500">
    <property type="component" value="Unassembled WGS sequence"/>
</dbReference>
<keyword evidence="3" id="KW-1133">Transmembrane helix</keyword>
<evidence type="ECO:0000256" key="3">
    <source>
        <dbReference type="ARBA" id="ARBA00022989"/>
    </source>
</evidence>
<evidence type="ECO:0000256" key="1">
    <source>
        <dbReference type="ARBA" id="ARBA00004370"/>
    </source>
</evidence>
<keyword evidence="2" id="KW-0812">Transmembrane</keyword>
<dbReference type="OrthoDB" id="4456959at2759"/>
<keyword evidence="6" id="KW-1185">Reference proteome</keyword>
<comment type="subcellular location">
    <subcellularLocation>
        <location evidence="1">Membrane</location>
    </subcellularLocation>
</comment>
<dbReference type="AlphaFoldDB" id="A0A9W7ST26"/>